<organism evidence="2 3">
    <name type="scientific">Clonorchis sinensis</name>
    <name type="common">Chinese liver fluke</name>
    <dbReference type="NCBI Taxonomy" id="79923"/>
    <lineage>
        <taxon>Eukaryota</taxon>
        <taxon>Metazoa</taxon>
        <taxon>Spiralia</taxon>
        <taxon>Lophotrochozoa</taxon>
        <taxon>Platyhelminthes</taxon>
        <taxon>Trematoda</taxon>
        <taxon>Digenea</taxon>
        <taxon>Opisthorchiida</taxon>
        <taxon>Opisthorchiata</taxon>
        <taxon>Opisthorchiidae</taxon>
        <taxon>Clonorchis</taxon>
    </lineage>
</organism>
<dbReference type="AlphaFoldDB" id="G7YAJ6"/>
<dbReference type="Gene3D" id="3.30.740.10">
    <property type="entry name" value="Protein Inhibitor Of Neuronal Nitric Oxide Synthase"/>
    <property type="match status" value="1"/>
</dbReference>
<accession>G7YAJ6</accession>
<dbReference type="Proteomes" id="UP000008909">
    <property type="component" value="Unassembled WGS sequence"/>
</dbReference>
<keyword evidence="3" id="KW-1185">Reference proteome</keyword>
<keyword evidence="1" id="KW-0732">Signal</keyword>
<feature type="chain" id="PRO_5003506390" evidence="1">
    <location>
        <begin position="19"/>
        <end position="189"/>
    </location>
</feature>
<dbReference type="Pfam" id="PF01221">
    <property type="entry name" value="Dynein_light"/>
    <property type="match status" value="1"/>
</dbReference>
<reference evidence="2" key="1">
    <citation type="journal article" date="2011" name="Genome Biol.">
        <title>The draft genome of the carcinogenic human liver fluke Clonorchis sinensis.</title>
        <authorList>
            <person name="Wang X."/>
            <person name="Chen W."/>
            <person name="Huang Y."/>
            <person name="Sun J."/>
            <person name="Men J."/>
            <person name="Liu H."/>
            <person name="Luo F."/>
            <person name="Guo L."/>
            <person name="Lv X."/>
            <person name="Deng C."/>
            <person name="Zhou C."/>
            <person name="Fan Y."/>
            <person name="Li X."/>
            <person name="Huang L."/>
            <person name="Hu Y."/>
            <person name="Liang C."/>
            <person name="Hu X."/>
            <person name="Xu J."/>
            <person name="Yu X."/>
        </authorList>
    </citation>
    <scope>NUCLEOTIDE SEQUENCE [LARGE SCALE GENOMIC DNA]</scope>
    <source>
        <strain evidence="2">Henan</strain>
    </source>
</reference>
<dbReference type="CDD" id="cd21454">
    <property type="entry name" value="DLC-like_TAL"/>
    <property type="match status" value="1"/>
</dbReference>
<dbReference type="InterPro" id="IPR011992">
    <property type="entry name" value="EF-hand-dom_pair"/>
</dbReference>
<evidence type="ECO:0000313" key="3">
    <source>
        <dbReference type="Proteomes" id="UP000008909"/>
    </source>
</evidence>
<dbReference type="SUPFAM" id="SSF47473">
    <property type="entry name" value="EF-hand"/>
    <property type="match status" value="1"/>
</dbReference>
<protein>
    <submittedName>
        <fullName evidence="2">Tegument antigen</fullName>
    </submittedName>
</protein>
<dbReference type="Gene3D" id="1.10.238.10">
    <property type="entry name" value="EF-hand"/>
    <property type="match status" value="1"/>
</dbReference>
<reference key="2">
    <citation type="submission" date="2011-10" db="EMBL/GenBank/DDBJ databases">
        <title>The genome and transcriptome sequence of Clonorchis sinensis provide insights into the carcinogenic liver fluke.</title>
        <authorList>
            <person name="Wang X."/>
            <person name="Huang Y."/>
            <person name="Chen W."/>
            <person name="Liu H."/>
            <person name="Guo L."/>
            <person name="Chen Y."/>
            <person name="Luo F."/>
            <person name="Zhou W."/>
            <person name="Sun J."/>
            <person name="Mao Q."/>
            <person name="Liang P."/>
            <person name="Zhou C."/>
            <person name="Tian Y."/>
            <person name="Men J."/>
            <person name="Lv X."/>
            <person name="Huang L."/>
            <person name="Zhou J."/>
            <person name="Hu Y."/>
            <person name="Li R."/>
            <person name="Zhang F."/>
            <person name="Lei H."/>
            <person name="Li X."/>
            <person name="Hu X."/>
            <person name="Liang C."/>
            <person name="Xu J."/>
            <person name="Wu Z."/>
            <person name="Yu X."/>
        </authorList>
    </citation>
    <scope>NUCLEOTIDE SEQUENCE</scope>
    <source>
        <strain>Henan</strain>
    </source>
</reference>
<proteinExistence type="predicted"/>
<name>G7YAJ6_CLOSI</name>
<dbReference type="SUPFAM" id="SSF54648">
    <property type="entry name" value="DLC"/>
    <property type="match status" value="1"/>
</dbReference>
<evidence type="ECO:0000256" key="1">
    <source>
        <dbReference type="SAM" id="SignalP"/>
    </source>
</evidence>
<dbReference type="SMART" id="SM01375">
    <property type="entry name" value="Dynein_light"/>
    <property type="match status" value="1"/>
</dbReference>
<dbReference type="EMBL" id="DF143003">
    <property type="protein sequence ID" value="GAA49980.1"/>
    <property type="molecule type" value="Genomic_DNA"/>
</dbReference>
<dbReference type="GO" id="GO:0007017">
    <property type="term" value="P:microtubule-based process"/>
    <property type="evidence" value="ECO:0007669"/>
    <property type="project" value="InterPro"/>
</dbReference>
<sequence length="189" mass="22061">MPLHKCFSLLCSIKQVTGALINAFLQIDTDEEEVITFRDLESYADRHNLDRVMVKKWRDLFDRGNTGVVSLSEFCQTLGLKPASIHSQRQMFVRQVPLNRSQIRVVMATMSRAMQEQIGEDVFFMTRDSKTSNEHLADRIKRHLDKRFGRTWQVVICQGSSWASFTHLPETAFFFQLDKNVYLIWKTPD</sequence>
<dbReference type="InterPro" id="IPR001372">
    <property type="entry name" value="Dynein_light_chain_typ-1/2"/>
</dbReference>
<dbReference type="InterPro" id="IPR037177">
    <property type="entry name" value="DLC_sf"/>
</dbReference>
<dbReference type="GO" id="GO:0030286">
    <property type="term" value="C:dynein complex"/>
    <property type="evidence" value="ECO:0007669"/>
    <property type="project" value="InterPro"/>
</dbReference>
<gene>
    <name evidence="2" type="ORF">CLF_103885</name>
</gene>
<evidence type="ECO:0000313" key="2">
    <source>
        <dbReference type="EMBL" id="GAA49980.1"/>
    </source>
</evidence>
<feature type="signal peptide" evidence="1">
    <location>
        <begin position="1"/>
        <end position="18"/>
    </location>
</feature>